<dbReference type="EMBL" id="KQ964298">
    <property type="protein sequence ID" value="KXJ85081.1"/>
    <property type="molecule type" value="Genomic_DNA"/>
</dbReference>
<accession>A0A136IJG4</accession>
<feature type="transmembrane region" description="Helical" evidence="2">
    <location>
        <begin position="6"/>
        <end position="32"/>
    </location>
</feature>
<evidence type="ECO:0000313" key="4">
    <source>
        <dbReference type="Proteomes" id="UP000070501"/>
    </source>
</evidence>
<feature type="region of interest" description="Disordered" evidence="1">
    <location>
        <begin position="282"/>
        <end position="345"/>
    </location>
</feature>
<keyword evidence="2" id="KW-1133">Transmembrane helix</keyword>
<feature type="transmembrane region" description="Helical" evidence="2">
    <location>
        <begin position="177"/>
        <end position="201"/>
    </location>
</feature>
<dbReference type="AlphaFoldDB" id="A0A136IJG4"/>
<keyword evidence="2" id="KW-0812">Transmembrane</keyword>
<dbReference type="Proteomes" id="UP000070501">
    <property type="component" value="Unassembled WGS sequence"/>
</dbReference>
<proteinExistence type="predicted"/>
<protein>
    <submittedName>
        <fullName evidence="3">Uncharacterized protein</fullName>
    </submittedName>
</protein>
<feature type="region of interest" description="Disordered" evidence="1">
    <location>
        <begin position="368"/>
        <end position="388"/>
    </location>
</feature>
<evidence type="ECO:0000313" key="3">
    <source>
        <dbReference type="EMBL" id="KXJ85081.1"/>
    </source>
</evidence>
<feature type="transmembrane region" description="Helical" evidence="2">
    <location>
        <begin position="252"/>
        <end position="273"/>
    </location>
</feature>
<evidence type="ECO:0000256" key="1">
    <source>
        <dbReference type="SAM" id="MobiDB-lite"/>
    </source>
</evidence>
<feature type="transmembrane region" description="Helical" evidence="2">
    <location>
        <begin position="132"/>
        <end position="157"/>
    </location>
</feature>
<keyword evidence="4" id="KW-1185">Reference proteome</keyword>
<feature type="compositionally biased region" description="Polar residues" evidence="1">
    <location>
        <begin position="315"/>
        <end position="327"/>
    </location>
</feature>
<name>A0A136IJG4_9PEZI</name>
<evidence type="ECO:0000256" key="2">
    <source>
        <dbReference type="SAM" id="Phobius"/>
    </source>
</evidence>
<feature type="transmembrane region" description="Helical" evidence="2">
    <location>
        <begin position="85"/>
        <end position="106"/>
    </location>
</feature>
<dbReference type="InParanoid" id="A0A136IJG4"/>
<feature type="transmembrane region" description="Helical" evidence="2">
    <location>
        <begin position="44"/>
        <end position="65"/>
    </location>
</feature>
<keyword evidence="2" id="KW-0472">Membrane</keyword>
<reference evidence="4" key="1">
    <citation type="submission" date="2016-02" db="EMBL/GenBank/DDBJ databases">
        <title>Draft genome sequence of Microdochium bolleyi, a fungal endophyte of beachgrass.</title>
        <authorList>
            <consortium name="DOE Joint Genome Institute"/>
            <person name="David A.S."/>
            <person name="May G."/>
            <person name="Haridas S."/>
            <person name="Lim J."/>
            <person name="Wang M."/>
            <person name="Labutti K."/>
            <person name="Lipzen A."/>
            <person name="Barry K."/>
            <person name="Grigoriev I.V."/>
        </authorList>
    </citation>
    <scope>NUCLEOTIDE SEQUENCE [LARGE SCALE GENOMIC DNA]</scope>
    <source>
        <strain evidence="4">J235TASD1</strain>
    </source>
</reference>
<organism evidence="3 4">
    <name type="scientific">Microdochium bolleyi</name>
    <dbReference type="NCBI Taxonomy" id="196109"/>
    <lineage>
        <taxon>Eukaryota</taxon>
        <taxon>Fungi</taxon>
        <taxon>Dikarya</taxon>
        <taxon>Ascomycota</taxon>
        <taxon>Pezizomycotina</taxon>
        <taxon>Sordariomycetes</taxon>
        <taxon>Xylariomycetidae</taxon>
        <taxon>Xylariales</taxon>
        <taxon>Microdochiaceae</taxon>
        <taxon>Microdochium</taxon>
    </lineage>
</organism>
<sequence>MTNLYTAALVAGVMQAIICLASLGMGFASCAAVRVKDGIRSKGFRWVGTAFFIQALSAVCAAAMSGLDSYFFSRGFFSPNRLFTSFYYVAEWLAQISCAAIVFVLVQTSQSTTPTGNYNSSSTSRSRSKLPYWCNLATFVFLVLLSTIAFAGLEGYLARRPFDPVNGVSVNPPFEKLAGAVDIMLLIASTVALALCVRASVVAKKDRTQRTKNILVVAGAAVLWVQTVWTVVESVPMNIQTRPAVSRMDDDYVAQGVGFYYLNFIVLVLLYVAGRKSANGLYSDGGAGGSSPTTKPLTTAAARTQLQRDEEEQEFNTGYRSAHQHSPQQQQQQYPAEMPEKGEEKGPVEMEHTGHYYGTRNTPLAAAELPSPVIGNGSLRPWPLPDYDEQKIPSAELMGQQPPTARHELMGSLPPVAARVNS</sequence>
<gene>
    <name evidence="3" type="ORF">Micbo1qcDRAFT_210258</name>
</gene>
<feature type="transmembrane region" description="Helical" evidence="2">
    <location>
        <begin position="213"/>
        <end position="232"/>
    </location>
</feature>
<feature type="compositionally biased region" description="Polar residues" evidence="1">
    <location>
        <begin position="290"/>
        <end position="305"/>
    </location>
</feature>